<name>A0ABN8LS71_9CNID</name>
<evidence type="ECO:0000313" key="1">
    <source>
        <dbReference type="EMBL" id="CAH3020137.1"/>
    </source>
</evidence>
<keyword evidence="2" id="KW-1185">Reference proteome</keyword>
<evidence type="ECO:0000313" key="2">
    <source>
        <dbReference type="Proteomes" id="UP001159427"/>
    </source>
</evidence>
<dbReference type="EMBL" id="CALNXI010000137">
    <property type="protein sequence ID" value="CAH3020137.1"/>
    <property type="molecule type" value="Genomic_DNA"/>
</dbReference>
<protein>
    <submittedName>
        <fullName evidence="1">Uncharacterized protein</fullName>
    </submittedName>
</protein>
<proteinExistence type="predicted"/>
<reference evidence="1 2" key="1">
    <citation type="submission" date="2022-05" db="EMBL/GenBank/DDBJ databases">
        <authorList>
            <consortium name="Genoscope - CEA"/>
            <person name="William W."/>
        </authorList>
    </citation>
    <scope>NUCLEOTIDE SEQUENCE [LARGE SCALE GENOMIC DNA]</scope>
</reference>
<organism evidence="1 2">
    <name type="scientific">Porites evermanni</name>
    <dbReference type="NCBI Taxonomy" id="104178"/>
    <lineage>
        <taxon>Eukaryota</taxon>
        <taxon>Metazoa</taxon>
        <taxon>Cnidaria</taxon>
        <taxon>Anthozoa</taxon>
        <taxon>Hexacorallia</taxon>
        <taxon>Scleractinia</taxon>
        <taxon>Fungiina</taxon>
        <taxon>Poritidae</taxon>
        <taxon>Porites</taxon>
    </lineage>
</organism>
<comment type="caution">
    <text evidence="1">The sequence shown here is derived from an EMBL/GenBank/DDBJ whole genome shotgun (WGS) entry which is preliminary data.</text>
</comment>
<gene>
    <name evidence="1" type="ORF">PEVE_00005776</name>
</gene>
<feature type="non-terminal residue" evidence="1">
    <location>
        <position position="103"/>
    </location>
</feature>
<sequence>MDLSTTAKIQITKENESRCREETMDIFGVKKDAKRSFLCRDRREFGVLQSTLGDLRKDNETRIRHYEDDMRNLQWALYNLRLEQTGKNGKLVPEKTSAFGSMK</sequence>
<accession>A0ABN8LS71</accession>
<dbReference type="Proteomes" id="UP001159427">
    <property type="component" value="Unassembled WGS sequence"/>
</dbReference>